<gene>
    <name evidence="1" type="ORF">CW354_06375</name>
</gene>
<dbReference type="NCBIfam" id="NF003814">
    <property type="entry name" value="PRK05406.1-3"/>
    <property type="match status" value="1"/>
</dbReference>
<name>A0A2S7K621_9PROT</name>
<accession>A0A2S7K621</accession>
<dbReference type="Pfam" id="PF03746">
    <property type="entry name" value="LamB_YcsF"/>
    <property type="match status" value="1"/>
</dbReference>
<dbReference type="CDD" id="cd10801">
    <property type="entry name" value="LamB_YcsF_like_1"/>
    <property type="match status" value="1"/>
</dbReference>
<protein>
    <submittedName>
        <fullName evidence="1">Lactam utilization protein LamB</fullName>
    </submittedName>
</protein>
<dbReference type="AlphaFoldDB" id="A0A2S7K621"/>
<proteinExistence type="predicted"/>
<dbReference type="EMBL" id="PJCH01000005">
    <property type="protein sequence ID" value="PQA87960.1"/>
    <property type="molecule type" value="Genomic_DNA"/>
</dbReference>
<dbReference type="RefSeq" id="WP_104829205.1">
    <property type="nucleotide sequence ID" value="NZ_PJCH01000005.1"/>
</dbReference>
<keyword evidence="2" id="KW-1185">Reference proteome</keyword>
<dbReference type="SUPFAM" id="SSF88713">
    <property type="entry name" value="Glycoside hydrolase/deacetylase"/>
    <property type="match status" value="1"/>
</dbReference>
<dbReference type="PANTHER" id="PTHR30292">
    <property type="entry name" value="UNCHARACTERIZED PROTEIN YBGL-RELATED"/>
    <property type="match status" value="1"/>
</dbReference>
<dbReference type="InterPro" id="IPR011330">
    <property type="entry name" value="Glyco_hydro/deAcase_b/a-brl"/>
</dbReference>
<dbReference type="PANTHER" id="PTHR30292:SF0">
    <property type="entry name" value="5-OXOPROLINASE SUBUNIT A"/>
    <property type="match status" value="1"/>
</dbReference>
<dbReference type="Gene3D" id="3.20.20.370">
    <property type="entry name" value="Glycoside hydrolase/deacetylase"/>
    <property type="match status" value="1"/>
</dbReference>
<dbReference type="Proteomes" id="UP000239504">
    <property type="component" value="Unassembled WGS sequence"/>
</dbReference>
<dbReference type="OrthoDB" id="9773478at2"/>
<evidence type="ECO:0000313" key="2">
    <source>
        <dbReference type="Proteomes" id="UP000239504"/>
    </source>
</evidence>
<sequence>MRIIDLNADMGEYANEAEEENEAAIMPLVSSCSIACGGHAGDEDTMRATAKRAKVHDVGIGAHPSYPDREGFGRRSLLFDDDHLLSALKGQIAALKIILDEEDAPLAHVKPHGALYNDAARELSLARLVAEAAHDILEGGAILVGPPGSALEAAAKEKELRFAAEGFVDRLYRASGALTPRSEPGAVLADMAARAEQALAIAQGGELSASDGSLIIAAHTLCIHSDSPGAAETAKAVRSALERAGFSIRSFA</sequence>
<comment type="caution">
    <text evidence="1">The sequence shown here is derived from an EMBL/GenBank/DDBJ whole genome shotgun (WGS) entry which is preliminary data.</text>
</comment>
<dbReference type="GO" id="GO:0005975">
    <property type="term" value="P:carbohydrate metabolic process"/>
    <property type="evidence" value="ECO:0007669"/>
    <property type="project" value="InterPro"/>
</dbReference>
<evidence type="ECO:0000313" key="1">
    <source>
        <dbReference type="EMBL" id="PQA87960.1"/>
    </source>
</evidence>
<dbReference type="NCBIfam" id="NF003816">
    <property type="entry name" value="PRK05406.1-5"/>
    <property type="match status" value="1"/>
</dbReference>
<reference evidence="1 2" key="1">
    <citation type="submission" date="2017-12" db="EMBL/GenBank/DDBJ databases">
        <authorList>
            <person name="Hurst M.R.H."/>
        </authorList>
    </citation>
    <scope>NUCLEOTIDE SEQUENCE [LARGE SCALE GENOMIC DNA]</scope>
    <source>
        <strain evidence="1 2">SY-3-19</strain>
    </source>
</reference>
<organism evidence="1 2">
    <name type="scientific">Hyphococcus luteus</name>
    <dbReference type="NCBI Taxonomy" id="2058213"/>
    <lineage>
        <taxon>Bacteria</taxon>
        <taxon>Pseudomonadati</taxon>
        <taxon>Pseudomonadota</taxon>
        <taxon>Alphaproteobacteria</taxon>
        <taxon>Parvularculales</taxon>
        <taxon>Parvularculaceae</taxon>
        <taxon>Hyphococcus</taxon>
    </lineage>
</organism>
<dbReference type="InterPro" id="IPR005501">
    <property type="entry name" value="LamB/YcsF/PxpA-like"/>
</dbReference>